<dbReference type="AlphaFoldDB" id="A0A8H3HL04"/>
<keyword evidence="7" id="KW-0482">Metalloprotease</keyword>
<evidence type="ECO:0000256" key="4">
    <source>
        <dbReference type="ARBA" id="ARBA00022723"/>
    </source>
</evidence>
<evidence type="ECO:0000256" key="7">
    <source>
        <dbReference type="ARBA" id="ARBA00023049"/>
    </source>
</evidence>
<sequence>MGFGVPITQHYGGANYNGDNINTPVMGSYPPSSHSFRSCPVHLLLIMRAVFATALASAALLGVSAAPGLSLSLVAPETISDVESLSVTAIVKNTGTETLKLLKDPRGVLSPAKTHTFNLANEKGSPEFTGLFVKYSPEVVAKTNNAANFAILAPGQTFEITHNLAGAYNFTSPGAGEFKVELSMPPTSSSTLTPLGNSLQSRLPANRRNSESQATSLRLRQGLPKIQARSLGKRVSYVGCSAARQSQIASAVTAANKYVSGANSYLASVTSTASKPRYTTWFGAYNANRLSTVRSHFSLIGTDASSTTYDCSTCTMNAFAYVYPNQPGRVYLCGGFWSAPLTGADSKAGTIVHEQSHFTVNGGTEDHVYGQDGARSLARSNPAQAIANADNHEYFVENTPAQS</sequence>
<feature type="compositionally biased region" description="Low complexity" evidence="8">
    <location>
        <begin position="185"/>
        <end position="195"/>
    </location>
</feature>
<dbReference type="PANTHER" id="PTHR37016">
    <property type="match status" value="1"/>
</dbReference>
<evidence type="ECO:0000256" key="6">
    <source>
        <dbReference type="ARBA" id="ARBA00022833"/>
    </source>
</evidence>
<name>A0A8H3HL04_9AGAM</name>
<dbReference type="Pfam" id="PF14521">
    <property type="entry name" value="Aspzincin_M35"/>
    <property type="match status" value="1"/>
</dbReference>
<dbReference type="GO" id="GO:0004222">
    <property type="term" value="F:metalloendopeptidase activity"/>
    <property type="evidence" value="ECO:0007669"/>
    <property type="project" value="InterPro"/>
</dbReference>
<feature type="domain" description="Lysine-specific metallo-endopeptidase" evidence="9">
    <location>
        <begin position="264"/>
        <end position="397"/>
    </location>
</feature>
<dbReference type="InterPro" id="IPR050414">
    <property type="entry name" value="Fungal_M35_metalloproteases"/>
</dbReference>
<dbReference type="GO" id="GO:0006508">
    <property type="term" value="P:proteolysis"/>
    <property type="evidence" value="ECO:0007669"/>
    <property type="project" value="UniProtKB-KW"/>
</dbReference>
<protein>
    <recommendedName>
        <fullName evidence="9">Lysine-specific metallo-endopeptidase domain-containing protein</fullName>
    </recommendedName>
</protein>
<dbReference type="Gene3D" id="3.40.390.10">
    <property type="entry name" value="Collagenase (Catalytic Domain)"/>
    <property type="match status" value="1"/>
</dbReference>
<organism evidence="10 11">
    <name type="scientific">Rhizoctonia solani</name>
    <dbReference type="NCBI Taxonomy" id="456999"/>
    <lineage>
        <taxon>Eukaryota</taxon>
        <taxon>Fungi</taxon>
        <taxon>Dikarya</taxon>
        <taxon>Basidiomycota</taxon>
        <taxon>Agaricomycotina</taxon>
        <taxon>Agaricomycetes</taxon>
        <taxon>Cantharellales</taxon>
        <taxon>Ceratobasidiaceae</taxon>
        <taxon>Rhizoctonia</taxon>
    </lineage>
</organism>
<comment type="caution">
    <text evidence="10">The sequence shown here is derived from an EMBL/GenBank/DDBJ whole genome shotgun (WGS) entry which is preliminary data.</text>
</comment>
<evidence type="ECO:0000256" key="8">
    <source>
        <dbReference type="SAM" id="MobiDB-lite"/>
    </source>
</evidence>
<evidence type="ECO:0000313" key="11">
    <source>
        <dbReference type="Proteomes" id="UP000663853"/>
    </source>
</evidence>
<dbReference type="InterPro" id="IPR029463">
    <property type="entry name" value="Lys_MEP"/>
</dbReference>
<feature type="region of interest" description="Disordered" evidence="8">
    <location>
        <begin position="185"/>
        <end position="216"/>
    </location>
</feature>
<dbReference type="Gene3D" id="2.60.40.2970">
    <property type="match status" value="1"/>
</dbReference>
<reference evidence="10" key="1">
    <citation type="submission" date="2021-01" db="EMBL/GenBank/DDBJ databases">
        <authorList>
            <person name="Kaushik A."/>
        </authorList>
    </citation>
    <scope>NUCLEOTIDE SEQUENCE</scope>
    <source>
        <strain evidence="10">AG6-10EEA</strain>
    </source>
</reference>
<evidence type="ECO:0000256" key="3">
    <source>
        <dbReference type="ARBA" id="ARBA00022670"/>
    </source>
</evidence>
<keyword evidence="5" id="KW-0378">Hydrolase</keyword>
<keyword evidence="4" id="KW-0479">Metal-binding</keyword>
<dbReference type="SUPFAM" id="SSF55486">
    <property type="entry name" value="Metalloproteases ('zincins'), catalytic domain"/>
    <property type="match status" value="1"/>
</dbReference>
<dbReference type="EMBL" id="CAJMXA010003816">
    <property type="protein sequence ID" value="CAE6517245.1"/>
    <property type="molecule type" value="Genomic_DNA"/>
</dbReference>
<evidence type="ECO:0000259" key="9">
    <source>
        <dbReference type="SMART" id="SM01351"/>
    </source>
</evidence>
<dbReference type="CDD" id="cd11306">
    <property type="entry name" value="M35_peptidyl-Lys"/>
    <property type="match status" value="1"/>
</dbReference>
<gene>
    <name evidence="10" type="ORF">RDB_LOCUS138944</name>
</gene>
<keyword evidence="6" id="KW-0862">Zinc</keyword>
<dbReference type="InterPro" id="IPR034115">
    <property type="entry name" value="M35_peptidyl-Lys"/>
</dbReference>
<evidence type="ECO:0000256" key="5">
    <source>
        <dbReference type="ARBA" id="ARBA00022801"/>
    </source>
</evidence>
<dbReference type="SMART" id="SM01351">
    <property type="entry name" value="Aspzincin_M35"/>
    <property type="match status" value="1"/>
</dbReference>
<comment type="cofactor">
    <cofactor evidence="1">
        <name>Zn(2+)</name>
        <dbReference type="ChEBI" id="CHEBI:29105"/>
    </cofactor>
</comment>
<keyword evidence="3" id="KW-0645">Protease</keyword>
<comment type="similarity">
    <text evidence="2">Belongs to the peptidase M35 family.</text>
</comment>
<evidence type="ECO:0000256" key="2">
    <source>
        <dbReference type="ARBA" id="ARBA00010279"/>
    </source>
</evidence>
<dbReference type="PANTHER" id="PTHR37016:SF3">
    <property type="entry name" value="NEUTRAL PROTEASE 2-RELATED"/>
    <property type="match status" value="1"/>
</dbReference>
<dbReference type="GO" id="GO:0046872">
    <property type="term" value="F:metal ion binding"/>
    <property type="evidence" value="ECO:0007669"/>
    <property type="project" value="UniProtKB-KW"/>
</dbReference>
<evidence type="ECO:0000256" key="1">
    <source>
        <dbReference type="ARBA" id="ARBA00001947"/>
    </source>
</evidence>
<accession>A0A8H3HL04</accession>
<dbReference type="InterPro" id="IPR024079">
    <property type="entry name" value="MetalloPept_cat_dom_sf"/>
</dbReference>
<dbReference type="Proteomes" id="UP000663853">
    <property type="component" value="Unassembled WGS sequence"/>
</dbReference>
<proteinExistence type="inferred from homology"/>
<evidence type="ECO:0000313" key="10">
    <source>
        <dbReference type="EMBL" id="CAE6517245.1"/>
    </source>
</evidence>